<dbReference type="PRINTS" id="PR00032">
    <property type="entry name" value="HTHARAC"/>
</dbReference>
<dbReference type="PANTHER" id="PTHR43280:SF32">
    <property type="entry name" value="TRANSCRIPTIONAL REGULATORY PROTEIN"/>
    <property type="match status" value="1"/>
</dbReference>
<accession>A0A1I6XVN2</accession>
<dbReference type="SUPFAM" id="SSF46689">
    <property type="entry name" value="Homeodomain-like"/>
    <property type="match status" value="1"/>
</dbReference>
<dbReference type="PROSITE" id="PS01124">
    <property type="entry name" value="HTH_ARAC_FAMILY_2"/>
    <property type="match status" value="1"/>
</dbReference>
<keyword evidence="2 5" id="KW-0238">DNA-binding</keyword>
<evidence type="ECO:0000256" key="3">
    <source>
        <dbReference type="ARBA" id="ARBA00023163"/>
    </source>
</evidence>
<sequence length="294" mass="34025">MIANNTYTLLDEKNGELAFKLYTFESLHQFDHIQRLPYYSIIWIQSGKGKALIDTEVYNYEANTLFACSPFQPFMFAPQMESKGVVLHFHPNFFCIHKHHSEIACDGILFNNVYEHPFVEITTEDVQQLSWLIEGMKNNVCADKLATQDAILSYLKLILIQCSRIKQETQEPQSDPASIVEENELLHRFKGAIEQHYKNLHAPKDYAELLHISPNALSKFVKANYGKTPSQLIAERIIIETKRELYLTNKTVEEIAYELGYEDPFYFSRFFKKHVQVSPSAYRLRMGSNKAAAL</sequence>
<reference evidence="5 6" key="1">
    <citation type="submission" date="2016-10" db="EMBL/GenBank/DDBJ databases">
        <authorList>
            <person name="de Groot N.N."/>
        </authorList>
    </citation>
    <scope>NUCLEOTIDE SEQUENCE [LARGE SCALE GENOMIC DNA]</scope>
    <source>
        <strain evidence="5 6">CGMCC 1.7005</strain>
    </source>
</reference>
<keyword evidence="3" id="KW-0804">Transcription</keyword>
<dbReference type="InterPro" id="IPR018060">
    <property type="entry name" value="HTH_AraC"/>
</dbReference>
<dbReference type="Proteomes" id="UP000236454">
    <property type="component" value="Unassembled WGS sequence"/>
</dbReference>
<keyword evidence="1" id="KW-0805">Transcription regulation</keyword>
<name>A0A1I6XVN2_9FLAO</name>
<dbReference type="SUPFAM" id="SSF51215">
    <property type="entry name" value="Regulatory protein AraC"/>
    <property type="match status" value="1"/>
</dbReference>
<dbReference type="InterPro" id="IPR037923">
    <property type="entry name" value="HTH-like"/>
</dbReference>
<dbReference type="PANTHER" id="PTHR43280">
    <property type="entry name" value="ARAC-FAMILY TRANSCRIPTIONAL REGULATOR"/>
    <property type="match status" value="1"/>
</dbReference>
<dbReference type="Gene3D" id="1.10.10.60">
    <property type="entry name" value="Homeodomain-like"/>
    <property type="match status" value="2"/>
</dbReference>
<dbReference type="AlphaFoldDB" id="A0A1I6XVN2"/>
<organism evidence="5 6">
    <name type="scientific">Lishizhenia tianjinensis</name>
    <dbReference type="NCBI Taxonomy" id="477690"/>
    <lineage>
        <taxon>Bacteria</taxon>
        <taxon>Pseudomonadati</taxon>
        <taxon>Bacteroidota</taxon>
        <taxon>Flavobacteriia</taxon>
        <taxon>Flavobacteriales</taxon>
        <taxon>Crocinitomicaceae</taxon>
        <taxon>Lishizhenia</taxon>
    </lineage>
</organism>
<dbReference type="RefSeq" id="WP_211664701.1">
    <property type="nucleotide sequence ID" value="NZ_FPAS01000001.1"/>
</dbReference>
<dbReference type="EMBL" id="FPAS01000001">
    <property type="protein sequence ID" value="SFT41961.1"/>
    <property type="molecule type" value="Genomic_DNA"/>
</dbReference>
<evidence type="ECO:0000256" key="2">
    <source>
        <dbReference type="ARBA" id="ARBA00023125"/>
    </source>
</evidence>
<protein>
    <submittedName>
        <fullName evidence="5">AraC-type DNA-binding protein</fullName>
    </submittedName>
</protein>
<gene>
    <name evidence="5" type="ORF">SAMN05216474_0458</name>
</gene>
<dbReference type="GO" id="GO:0003700">
    <property type="term" value="F:DNA-binding transcription factor activity"/>
    <property type="evidence" value="ECO:0007669"/>
    <property type="project" value="InterPro"/>
</dbReference>
<evidence type="ECO:0000256" key="1">
    <source>
        <dbReference type="ARBA" id="ARBA00023015"/>
    </source>
</evidence>
<feature type="domain" description="HTH araC/xylS-type" evidence="4">
    <location>
        <begin position="187"/>
        <end position="285"/>
    </location>
</feature>
<dbReference type="GO" id="GO:0043565">
    <property type="term" value="F:sequence-specific DNA binding"/>
    <property type="evidence" value="ECO:0007669"/>
    <property type="project" value="InterPro"/>
</dbReference>
<dbReference type="InterPro" id="IPR009057">
    <property type="entry name" value="Homeodomain-like_sf"/>
</dbReference>
<proteinExistence type="predicted"/>
<dbReference type="SMART" id="SM00342">
    <property type="entry name" value="HTH_ARAC"/>
    <property type="match status" value="1"/>
</dbReference>
<dbReference type="STRING" id="477690.SAMN05216474_0458"/>
<evidence type="ECO:0000313" key="6">
    <source>
        <dbReference type="Proteomes" id="UP000236454"/>
    </source>
</evidence>
<dbReference type="InterPro" id="IPR020449">
    <property type="entry name" value="Tscrpt_reg_AraC-type_HTH"/>
</dbReference>
<dbReference type="Pfam" id="PF12833">
    <property type="entry name" value="HTH_18"/>
    <property type="match status" value="1"/>
</dbReference>
<keyword evidence="6" id="KW-1185">Reference proteome</keyword>
<evidence type="ECO:0000259" key="4">
    <source>
        <dbReference type="PROSITE" id="PS01124"/>
    </source>
</evidence>
<evidence type="ECO:0000313" key="5">
    <source>
        <dbReference type="EMBL" id="SFT41961.1"/>
    </source>
</evidence>